<protein>
    <submittedName>
        <fullName evidence="1">Uncharacterized protein</fullName>
    </submittedName>
</protein>
<evidence type="ECO:0000313" key="1">
    <source>
        <dbReference type="EMBL" id="SJL18452.1"/>
    </source>
</evidence>
<organism evidence="1 2">
    <name type="scientific">Armillaria ostoyae</name>
    <name type="common">Armillaria root rot fungus</name>
    <dbReference type="NCBI Taxonomy" id="47428"/>
    <lineage>
        <taxon>Eukaryota</taxon>
        <taxon>Fungi</taxon>
        <taxon>Dikarya</taxon>
        <taxon>Basidiomycota</taxon>
        <taxon>Agaricomycotina</taxon>
        <taxon>Agaricomycetes</taxon>
        <taxon>Agaricomycetidae</taxon>
        <taxon>Agaricales</taxon>
        <taxon>Marasmiineae</taxon>
        <taxon>Physalacriaceae</taxon>
        <taxon>Armillaria</taxon>
    </lineage>
</organism>
<evidence type="ECO:0000313" key="2">
    <source>
        <dbReference type="Proteomes" id="UP000219338"/>
    </source>
</evidence>
<keyword evidence="2" id="KW-1185">Reference proteome</keyword>
<proteinExistence type="predicted"/>
<sequence>MSSGRPSNAIQLKASITTNYVLRLIVDEPPGSAQFSIVLHRITRIITIVQHFRTSIAAASLS</sequence>
<dbReference type="EMBL" id="FUEG01000060">
    <property type="protein sequence ID" value="SJL18452.1"/>
    <property type="molecule type" value="Genomic_DNA"/>
</dbReference>
<dbReference type="AlphaFoldDB" id="A0A284SBR4"/>
<dbReference type="Proteomes" id="UP000219338">
    <property type="component" value="Unassembled WGS sequence"/>
</dbReference>
<accession>A0A284SBR4</accession>
<gene>
    <name evidence="1" type="ORF">ARMOST_22041</name>
</gene>
<reference evidence="2" key="1">
    <citation type="journal article" date="2017" name="Nat. Ecol. Evol.">
        <title>Genome expansion and lineage-specific genetic innovations in the forest pathogenic fungi Armillaria.</title>
        <authorList>
            <person name="Sipos G."/>
            <person name="Prasanna A.N."/>
            <person name="Walter M.C."/>
            <person name="O'Connor E."/>
            <person name="Balint B."/>
            <person name="Krizsan K."/>
            <person name="Kiss B."/>
            <person name="Hess J."/>
            <person name="Varga T."/>
            <person name="Slot J."/>
            <person name="Riley R."/>
            <person name="Boka B."/>
            <person name="Rigling D."/>
            <person name="Barry K."/>
            <person name="Lee J."/>
            <person name="Mihaltcheva S."/>
            <person name="LaButti K."/>
            <person name="Lipzen A."/>
            <person name="Waldron R."/>
            <person name="Moloney N.M."/>
            <person name="Sperisen C."/>
            <person name="Kredics L."/>
            <person name="Vagvoelgyi C."/>
            <person name="Patrignani A."/>
            <person name="Fitzpatrick D."/>
            <person name="Nagy I."/>
            <person name="Doyle S."/>
            <person name="Anderson J.B."/>
            <person name="Grigoriev I.V."/>
            <person name="Gueldener U."/>
            <person name="Muensterkoetter M."/>
            <person name="Nagy L.G."/>
        </authorList>
    </citation>
    <scope>NUCLEOTIDE SEQUENCE [LARGE SCALE GENOMIC DNA]</scope>
    <source>
        <strain evidence="2">C18/9</strain>
    </source>
</reference>
<name>A0A284SBR4_ARMOS</name>